<dbReference type="AlphaFoldDB" id="A0AAN6WZH2"/>
<name>A0AAN6WZH2_9PEZI</name>
<sequence length="194" mass="21744">MKLTTAIITTIFTGLASQAAGNPSANLHRRQCDKFQDGSYKASREPYTKTFNTHLLPAFFAAVPLERYIGISYTQDFQYHTDFYKDNAFTDTSVSDEKEKFKQRVIDIISKSPAEAVGSASNISFVNWQKDAVKLDQHFLRAGEAGQMGFTPYYWCTSGTLKDCDGKETEEKETCAPWAMSGVLQGEYHMVQTG</sequence>
<comment type="caution">
    <text evidence="2">The sequence shown here is derived from an EMBL/GenBank/DDBJ whole genome shotgun (WGS) entry which is preliminary data.</text>
</comment>
<proteinExistence type="predicted"/>
<accession>A0AAN6WZH2</accession>
<dbReference type="InterPro" id="IPR045702">
    <property type="entry name" value="DUF6060"/>
</dbReference>
<evidence type="ECO:0000256" key="1">
    <source>
        <dbReference type="SAM" id="SignalP"/>
    </source>
</evidence>
<keyword evidence="3" id="KW-1185">Reference proteome</keyword>
<keyword evidence="1" id="KW-0732">Signal</keyword>
<dbReference type="Proteomes" id="UP001302126">
    <property type="component" value="Unassembled WGS sequence"/>
</dbReference>
<reference evidence="2" key="2">
    <citation type="submission" date="2023-05" db="EMBL/GenBank/DDBJ databases">
        <authorList>
            <consortium name="Lawrence Berkeley National Laboratory"/>
            <person name="Steindorff A."/>
            <person name="Hensen N."/>
            <person name="Bonometti L."/>
            <person name="Westerberg I."/>
            <person name="Brannstrom I.O."/>
            <person name="Guillou S."/>
            <person name="Cros-Aarteil S."/>
            <person name="Calhoun S."/>
            <person name="Haridas S."/>
            <person name="Kuo A."/>
            <person name="Mondo S."/>
            <person name="Pangilinan J."/>
            <person name="Riley R."/>
            <person name="Labutti K."/>
            <person name="Andreopoulos B."/>
            <person name="Lipzen A."/>
            <person name="Chen C."/>
            <person name="Yanf M."/>
            <person name="Daum C."/>
            <person name="Ng V."/>
            <person name="Clum A."/>
            <person name="Ohm R."/>
            <person name="Martin F."/>
            <person name="Silar P."/>
            <person name="Natvig D."/>
            <person name="Lalanne C."/>
            <person name="Gautier V."/>
            <person name="Ament-Velasquez S.L."/>
            <person name="Kruys A."/>
            <person name="Hutchinson M.I."/>
            <person name="Powell A.J."/>
            <person name="Barry K."/>
            <person name="Miller A.N."/>
            <person name="Grigoriev I.V."/>
            <person name="Debuchy R."/>
            <person name="Gladieux P."/>
            <person name="Thoren M.H."/>
            <person name="Johannesson H."/>
        </authorList>
    </citation>
    <scope>NUCLEOTIDE SEQUENCE</scope>
    <source>
        <strain evidence="2">PSN309</strain>
    </source>
</reference>
<gene>
    <name evidence="2" type="ORF">QBC35DRAFT_495277</name>
</gene>
<dbReference type="EMBL" id="MU864383">
    <property type="protein sequence ID" value="KAK4188817.1"/>
    <property type="molecule type" value="Genomic_DNA"/>
</dbReference>
<protein>
    <submittedName>
        <fullName evidence="2">Uncharacterized protein</fullName>
    </submittedName>
</protein>
<feature type="chain" id="PRO_5042843479" evidence="1">
    <location>
        <begin position="22"/>
        <end position="194"/>
    </location>
</feature>
<evidence type="ECO:0000313" key="2">
    <source>
        <dbReference type="EMBL" id="KAK4188817.1"/>
    </source>
</evidence>
<evidence type="ECO:0000313" key="3">
    <source>
        <dbReference type="Proteomes" id="UP001302126"/>
    </source>
</evidence>
<reference evidence="2" key="1">
    <citation type="journal article" date="2023" name="Mol. Phylogenet. Evol.">
        <title>Genome-scale phylogeny and comparative genomics of the fungal order Sordariales.</title>
        <authorList>
            <person name="Hensen N."/>
            <person name="Bonometti L."/>
            <person name="Westerberg I."/>
            <person name="Brannstrom I.O."/>
            <person name="Guillou S."/>
            <person name="Cros-Aarteil S."/>
            <person name="Calhoun S."/>
            <person name="Haridas S."/>
            <person name="Kuo A."/>
            <person name="Mondo S."/>
            <person name="Pangilinan J."/>
            <person name="Riley R."/>
            <person name="LaButti K."/>
            <person name="Andreopoulos B."/>
            <person name="Lipzen A."/>
            <person name="Chen C."/>
            <person name="Yan M."/>
            <person name="Daum C."/>
            <person name="Ng V."/>
            <person name="Clum A."/>
            <person name="Steindorff A."/>
            <person name="Ohm R.A."/>
            <person name="Martin F."/>
            <person name="Silar P."/>
            <person name="Natvig D.O."/>
            <person name="Lalanne C."/>
            <person name="Gautier V."/>
            <person name="Ament-Velasquez S.L."/>
            <person name="Kruys A."/>
            <person name="Hutchinson M.I."/>
            <person name="Powell A.J."/>
            <person name="Barry K."/>
            <person name="Miller A.N."/>
            <person name="Grigoriev I.V."/>
            <person name="Debuchy R."/>
            <person name="Gladieux P."/>
            <person name="Hiltunen Thoren M."/>
            <person name="Johannesson H."/>
        </authorList>
    </citation>
    <scope>NUCLEOTIDE SEQUENCE</scope>
    <source>
        <strain evidence="2">PSN309</strain>
    </source>
</reference>
<organism evidence="2 3">
    <name type="scientific">Podospora australis</name>
    <dbReference type="NCBI Taxonomy" id="1536484"/>
    <lineage>
        <taxon>Eukaryota</taxon>
        <taxon>Fungi</taxon>
        <taxon>Dikarya</taxon>
        <taxon>Ascomycota</taxon>
        <taxon>Pezizomycotina</taxon>
        <taxon>Sordariomycetes</taxon>
        <taxon>Sordariomycetidae</taxon>
        <taxon>Sordariales</taxon>
        <taxon>Podosporaceae</taxon>
        <taxon>Podospora</taxon>
    </lineage>
</organism>
<dbReference type="Pfam" id="PF19535">
    <property type="entry name" value="DUF6060"/>
    <property type="match status" value="1"/>
</dbReference>
<feature type="signal peptide" evidence="1">
    <location>
        <begin position="1"/>
        <end position="21"/>
    </location>
</feature>